<keyword evidence="1" id="KW-0472">Membrane</keyword>
<dbReference type="Proteomes" id="UP000001283">
    <property type="component" value="Chromosome"/>
</dbReference>
<sequence>MMILYISKKVGILSWFATCLYFLVEPFFILTSTAPYSFLHHAMSDLGVTSCGNYTYSIAPHEICSPHHFWMNVLFIVNGLTLSIGVFYISQNLKKTTITQLATAFILILALGNIVSGFIPADINLFWHSIFAQLGMVTVLAGLWIYASSLTSGKYWTYGCLVSLLVILILILLVFFVPMPTGLLQRLFYLVIFIWGTVLSFMLNK</sequence>
<dbReference type="Pfam" id="PF06197">
    <property type="entry name" value="DUF998"/>
    <property type="match status" value="1"/>
</dbReference>
<protein>
    <recommendedName>
        <fullName evidence="4">DUF998 domain-containing protein</fullName>
    </recommendedName>
</protein>
<dbReference type="KEGG" id="bmh:BMWSH_3571"/>
<evidence type="ECO:0008006" key="4">
    <source>
        <dbReference type="Google" id="ProtNLM"/>
    </source>
</evidence>
<feature type="transmembrane region" description="Helical" evidence="1">
    <location>
        <begin position="183"/>
        <end position="203"/>
    </location>
</feature>
<evidence type="ECO:0000256" key="1">
    <source>
        <dbReference type="SAM" id="Phobius"/>
    </source>
</evidence>
<proteinExistence type="predicted"/>
<feature type="transmembrane region" description="Helical" evidence="1">
    <location>
        <begin position="12"/>
        <end position="30"/>
    </location>
</feature>
<keyword evidence="1" id="KW-0812">Transmembrane</keyword>
<feature type="transmembrane region" description="Helical" evidence="1">
    <location>
        <begin position="158"/>
        <end position="177"/>
    </location>
</feature>
<reference evidence="2 3" key="1">
    <citation type="journal article" date="2011" name="J. Bacteriol.">
        <title>Complete genome sequence of the industrial strain Bacillus megaterium WSH-002.</title>
        <authorList>
            <person name="Liu L."/>
            <person name="Li Y."/>
            <person name="Zhang J."/>
            <person name="Zou W."/>
            <person name="Zhou Z."/>
            <person name="Liu J."/>
            <person name="Li X."/>
            <person name="Wang L."/>
            <person name="Chen J."/>
        </authorList>
    </citation>
    <scope>NUCLEOTIDE SEQUENCE [LARGE SCALE GENOMIC DNA]</scope>
    <source>
        <strain evidence="2 3">WSH-002</strain>
    </source>
</reference>
<keyword evidence="1" id="KW-1133">Transmembrane helix</keyword>
<organism evidence="2 3">
    <name type="scientific">Priestia megaterium (strain WSH-002)</name>
    <name type="common">Bacillus megaterium</name>
    <dbReference type="NCBI Taxonomy" id="1006007"/>
    <lineage>
        <taxon>Bacteria</taxon>
        <taxon>Bacillati</taxon>
        <taxon>Bacillota</taxon>
        <taxon>Bacilli</taxon>
        <taxon>Bacillales</taxon>
        <taxon>Bacillaceae</taxon>
        <taxon>Priestia</taxon>
    </lineage>
</organism>
<dbReference type="AlphaFoldDB" id="A0A8D4BPH7"/>
<feature type="transmembrane region" description="Helical" evidence="1">
    <location>
        <begin position="125"/>
        <end position="146"/>
    </location>
</feature>
<feature type="transmembrane region" description="Helical" evidence="1">
    <location>
        <begin position="69"/>
        <end position="89"/>
    </location>
</feature>
<evidence type="ECO:0000313" key="2">
    <source>
        <dbReference type="EMBL" id="AEN90453.1"/>
    </source>
</evidence>
<name>A0A8D4BPH7_PRIMW</name>
<accession>A0A8D4BPH7</accession>
<evidence type="ECO:0000313" key="3">
    <source>
        <dbReference type="Proteomes" id="UP000001283"/>
    </source>
</evidence>
<gene>
    <name evidence="2" type="ORF">BMWSH_3571</name>
</gene>
<feature type="transmembrane region" description="Helical" evidence="1">
    <location>
        <begin position="101"/>
        <end position="119"/>
    </location>
</feature>
<dbReference type="EMBL" id="CP003017">
    <property type="protein sequence ID" value="AEN90453.1"/>
    <property type="molecule type" value="Genomic_DNA"/>
</dbReference>
<dbReference type="InterPro" id="IPR009339">
    <property type="entry name" value="DUF998"/>
</dbReference>